<gene>
    <name evidence="1" type="ORF">EV700_2828</name>
</gene>
<evidence type="ECO:0000313" key="1">
    <source>
        <dbReference type="EMBL" id="RZU38249.1"/>
    </source>
</evidence>
<dbReference type="RefSeq" id="WP_130414921.1">
    <property type="nucleotide sequence ID" value="NZ_SHKX01000014.1"/>
</dbReference>
<dbReference type="EMBL" id="SHKX01000014">
    <property type="protein sequence ID" value="RZU38249.1"/>
    <property type="molecule type" value="Genomic_DNA"/>
</dbReference>
<organism evidence="1 2">
    <name type="scientific">Fluviicoccus keumensis</name>
    <dbReference type="NCBI Taxonomy" id="1435465"/>
    <lineage>
        <taxon>Bacteria</taxon>
        <taxon>Pseudomonadati</taxon>
        <taxon>Pseudomonadota</taxon>
        <taxon>Gammaproteobacteria</taxon>
        <taxon>Moraxellales</taxon>
        <taxon>Moraxellaceae</taxon>
        <taxon>Fluviicoccus</taxon>
    </lineage>
</organism>
<protein>
    <submittedName>
        <fullName evidence="1">Uncharacterized protein</fullName>
    </submittedName>
</protein>
<reference evidence="1 2" key="1">
    <citation type="submission" date="2019-02" db="EMBL/GenBank/DDBJ databases">
        <title>Genomic Encyclopedia of Type Strains, Phase IV (KMG-IV): sequencing the most valuable type-strain genomes for metagenomic binning, comparative biology and taxonomic classification.</title>
        <authorList>
            <person name="Goeker M."/>
        </authorList>
    </citation>
    <scope>NUCLEOTIDE SEQUENCE [LARGE SCALE GENOMIC DNA]</scope>
    <source>
        <strain evidence="1 2">DSM 105135</strain>
    </source>
</reference>
<dbReference type="OrthoDB" id="4545245at2"/>
<sequence>MSEPALTHASLATLKHRFATADLPSLAQRAGFWRARFIGPWWLRLGGRPGVALSGLRGWQGKRFLTPGRATNVLTSGEALSMQCRECPSSIDGGQVAALSYGADGPVPWRWVTDELRALDERTLLGMTVINLPLLRHFAFPFLLERDA</sequence>
<dbReference type="AlphaFoldDB" id="A0A4Q7YNJ6"/>
<proteinExistence type="predicted"/>
<name>A0A4Q7YNJ6_9GAMM</name>
<comment type="caution">
    <text evidence="1">The sequence shown here is derived from an EMBL/GenBank/DDBJ whole genome shotgun (WGS) entry which is preliminary data.</text>
</comment>
<accession>A0A4Q7YNJ6</accession>
<dbReference type="Proteomes" id="UP000292423">
    <property type="component" value="Unassembled WGS sequence"/>
</dbReference>
<evidence type="ECO:0000313" key="2">
    <source>
        <dbReference type="Proteomes" id="UP000292423"/>
    </source>
</evidence>
<keyword evidence="2" id="KW-1185">Reference proteome</keyword>